<sequence length="140" mass="16251">MDTNKWGPHAWFFIHTIAINYPITPTSMEKQYHREFFTSLGDILPCPVCRVHFKQNSSNLDSALASKTDLFKYTIDVHNKVNKSNNKPIWSYDRALAYYTHIYLDSSEPWFLSDKFVLFLIIILGVVIVVKKSCIFNNVG</sequence>
<dbReference type="SUPFAM" id="SSF69000">
    <property type="entry name" value="FAD-dependent thiol oxidase"/>
    <property type="match status" value="1"/>
</dbReference>
<accession>A0A5J6VJI4</accession>
<evidence type="ECO:0000313" key="9">
    <source>
        <dbReference type="EMBL" id="QFG73591.1"/>
    </source>
</evidence>
<dbReference type="Pfam" id="PF04777">
    <property type="entry name" value="Evr1_Alr"/>
    <property type="match status" value="1"/>
</dbReference>
<organism evidence="9">
    <name type="scientific">Megaviridae environmental sample</name>
    <dbReference type="NCBI Taxonomy" id="1737588"/>
    <lineage>
        <taxon>Viruses</taxon>
        <taxon>Varidnaviria</taxon>
        <taxon>Bamfordvirae</taxon>
        <taxon>Nucleocytoviricota</taxon>
        <taxon>Megaviricetes</taxon>
        <taxon>Imitervirales</taxon>
        <taxon>Mimiviridae</taxon>
        <taxon>environmental samples</taxon>
    </lineage>
</organism>
<evidence type="ECO:0000256" key="1">
    <source>
        <dbReference type="ARBA" id="ARBA00001974"/>
    </source>
</evidence>
<dbReference type="PANTHER" id="PTHR12645:SF0">
    <property type="entry name" value="FAD-LINKED SULFHYDRYL OXIDASE ALR"/>
    <property type="match status" value="1"/>
</dbReference>
<evidence type="ECO:0000256" key="2">
    <source>
        <dbReference type="ARBA" id="ARBA00022630"/>
    </source>
</evidence>
<evidence type="ECO:0000256" key="5">
    <source>
        <dbReference type="ARBA" id="ARBA00023157"/>
    </source>
</evidence>
<proteinExistence type="predicted"/>
<comment type="cofactor">
    <cofactor evidence="1 7">
        <name>FAD</name>
        <dbReference type="ChEBI" id="CHEBI:57692"/>
    </cofactor>
</comment>
<feature type="domain" description="ERV/ALR sulfhydryl oxidase" evidence="8">
    <location>
        <begin position="1"/>
        <end position="99"/>
    </location>
</feature>
<name>A0A5J6VJI4_9VIRU</name>
<evidence type="ECO:0000259" key="8">
    <source>
        <dbReference type="PROSITE" id="PS51324"/>
    </source>
</evidence>
<feature type="transmembrane region" description="Helical" evidence="7">
    <location>
        <begin position="110"/>
        <end position="130"/>
    </location>
</feature>
<comment type="catalytic activity">
    <reaction evidence="6 7">
        <text>2 R'C(R)SH + O2 = R'C(R)S-S(R)CR' + H2O2</text>
        <dbReference type="Rhea" id="RHEA:17357"/>
        <dbReference type="ChEBI" id="CHEBI:15379"/>
        <dbReference type="ChEBI" id="CHEBI:16240"/>
        <dbReference type="ChEBI" id="CHEBI:16520"/>
        <dbReference type="ChEBI" id="CHEBI:17412"/>
        <dbReference type="EC" id="1.8.3.2"/>
    </reaction>
</comment>
<dbReference type="GO" id="GO:0016971">
    <property type="term" value="F:flavin-dependent sulfhydryl oxidase activity"/>
    <property type="evidence" value="ECO:0007669"/>
    <property type="project" value="InterPro"/>
</dbReference>
<evidence type="ECO:0000256" key="4">
    <source>
        <dbReference type="ARBA" id="ARBA00023002"/>
    </source>
</evidence>
<evidence type="ECO:0000256" key="6">
    <source>
        <dbReference type="ARBA" id="ARBA00048864"/>
    </source>
</evidence>
<keyword evidence="7" id="KW-0472">Membrane</keyword>
<dbReference type="GO" id="GO:0050660">
    <property type="term" value="F:flavin adenine dinucleotide binding"/>
    <property type="evidence" value="ECO:0007669"/>
    <property type="project" value="TreeGrafter"/>
</dbReference>
<keyword evidence="2 7" id="KW-0285">Flavoprotein</keyword>
<dbReference type="EC" id="1.8.3.2" evidence="7"/>
<keyword evidence="3 7" id="KW-0274">FAD</keyword>
<dbReference type="InterPro" id="IPR036774">
    <property type="entry name" value="ERV/ALR_sulphydryl_oxid_sf"/>
</dbReference>
<keyword evidence="7" id="KW-0812">Transmembrane</keyword>
<dbReference type="EMBL" id="MN448266">
    <property type="protein sequence ID" value="QFG73591.1"/>
    <property type="molecule type" value="Genomic_DNA"/>
</dbReference>
<protein>
    <recommendedName>
        <fullName evidence="7">Sulfhydryl oxidase</fullName>
        <ecNumber evidence="7">1.8.3.2</ecNumber>
    </recommendedName>
</protein>
<dbReference type="Gene3D" id="1.20.120.310">
    <property type="entry name" value="ERV/ALR sulfhydryl oxidase domain"/>
    <property type="match status" value="1"/>
</dbReference>
<dbReference type="PROSITE" id="PS51324">
    <property type="entry name" value="ERV_ALR"/>
    <property type="match status" value="1"/>
</dbReference>
<dbReference type="PANTHER" id="PTHR12645">
    <property type="entry name" value="ALR/ERV"/>
    <property type="match status" value="1"/>
</dbReference>
<dbReference type="InterPro" id="IPR017905">
    <property type="entry name" value="ERV/ALR_sulphydryl_oxidase"/>
</dbReference>
<reference evidence="9" key="1">
    <citation type="journal article" date="2019" name="Philos. Trans. R. Soc. Lond., B, Biol. Sci.">
        <title>Targeted metagenomic recovery of four divergent viruses reveals shared and distinctive characteristics of giant viruses of marine eukaryotes.</title>
        <authorList>
            <person name="Needham D.M."/>
            <person name="Poirier C."/>
            <person name="Hehenberger E."/>
            <person name="Jimenez V."/>
            <person name="Swalwell J.E."/>
            <person name="Santoro A.E."/>
            <person name="Worden A.Z."/>
        </authorList>
    </citation>
    <scope>NUCLEOTIDE SEQUENCE</scope>
    <source>
        <strain evidence="9">OPacV-662</strain>
    </source>
</reference>
<keyword evidence="5" id="KW-1015">Disulfide bond</keyword>
<keyword evidence="4 7" id="KW-0560">Oxidoreductase</keyword>
<evidence type="ECO:0000256" key="7">
    <source>
        <dbReference type="RuleBase" id="RU371123"/>
    </source>
</evidence>
<keyword evidence="7" id="KW-1133">Transmembrane helix</keyword>
<evidence type="ECO:0000256" key="3">
    <source>
        <dbReference type="ARBA" id="ARBA00022827"/>
    </source>
</evidence>
<dbReference type="InterPro" id="IPR039799">
    <property type="entry name" value="ALR/ERV"/>
</dbReference>